<dbReference type="Pfam" id="PF01339">
    <property type="entry name" value="CheB_methylest"/>
    <property type="match status" value="1"/>
</dbReference>
<dbReference type="Gene3D" id="3.40.50.2300">
    <property type="match status" value="1"/>
</dbReference>
<evidence type="ECO:0000259" key="5">
    <source>
        <dbReference type="PROSITE" id="PS50109"/>
    </source>
</evidence>
<dbReference type="CDD" id="cd00082">
    <property type="entry name" value="HisKA"/>
    <property type="match status" value="1"/>
</dbReference>
<proteinExistence type="predicted"/>
<dbReference type="Proteomes" id="UP000697710">
    <property type="component" value="Unassembled WGS sequence"/>
</dbReference>
<reference evidence="9" key="2">
    <citation type="journal article" date="2021" name="Microbiome">
        <title>Successional dynamics and alternative stable states in a saline activated sludge microbial community over 9 years.</title>
        <authorList>
            <person name="Wang Y."/>
            <person name="Ye J."/>
            <person name="Ju F."/>
            <person name="Liu L."/>
            <person name="Boyd J.A."/>
            <person name="Deng Y."/>
            <person name="Parks D.H."/>
            <person name="Jiang X."/>
            <person name="Yin X."/>
            <person name="Woodcroft B.J."/>
            <person name="Tyson G.W."/>
            <person name="Hugenholtz P."/>
            <person name="Polz M.F."/>
            <person name="Zhang T."/>
        </authorList>
    </citation>
    <scope>NUCLEOTIDE SEQUENCE</scope>
    <source>
        <strain evidence="9">HKST-UBA01</strain>
    </source>
</reference>
<dbReference type="InterPro" id="IPR036097">
    <property type="entry name" value="HisK_dim/P_sf"/>
</dbReference>
<dbReference type="SUPFAM" id="SSF52172">
    <property type="entry name" value="CheY-like"/>
    <property type="match status" value="1"/>
</dbReference>
<dbReference type="PROSITE" id="PS50110">
    <property type="entry name" value="RESPONSE_REGULATORY"/>
    <property type="match status" value="1"/>
</dbReference>
<feature type="region of interest" description="Disordered" evidence="4">
    <location>
        <begin position="675"/>
        <end position="699"/>
    </location>
</feature>
<dbReference type="GO" id="GO:0000155">
    <property type="term" value="F:phosphorelay sensor kinase activity"/>
    <property type="evidence" value="ECO:0007669"/>
    <property type="project" value="InterPro"/>
</dbReference>
<dbReference type="PANTHER" id="PTHR24422:SF27">
    <property type="entry name" value="PROTEIN-GLUTAMATE O-METHYLTRANSFERASE"/>
    <property type="match status" value="1"/>
</dbReference>
<feature type="active site" evidence="1">
    <location>
        <position position="29"/>
    </location>
</feature>
<dbReference type="Pfam" id="PF01739">
    <property type="entry name" value="CheR"/>
    <property type="match status" value="1"/>
</dbReference>
<evidence type="ECO:0000259" key="6">
    <source>
        <dbReference type="PROSITE" id="PS50110"/>
    </source>
</evidence>
<reference evidence="9" key="1">
    <citation type="submission" date="2020-04" db="EMBL/GenBank/DDBJ databases">
        <authorList>
            <person name="Zhang T."/>
        </authorList>
    </citation>
    <scope>NUCLEOTIDE SEQUENCE</scope>
    <source>
        <strain evidence="9">HKST-UBA01</strain>
    </source>
</reference>
<dbReference type="SUPFAM" id="SSF47757">
    <property type="entry name" value="Chemotaxis receptor methyltransferase CheR, N-terminal domain"/>
    <property type="match status" value="1"/>
</dbReference>
<dbReference type="InterPro" id="IPR050903">
    <property type="entry name" value="Bact_Chemotaxis_MeTrfase"/>
</dbReference>
<dbReference type="InterPro" id="IPR035965">
    <property type="entry name" value="PAS-like_dom_sf"/>
</dbReference>
<dbReference type="InterPro" id="IPR005467">
    <property type="entry name" value="His_kinase_dom"/>
</dbReference>
<dbReference type="Gene3D" id="1.10.287.130">
    <property type="match status" value="1"/>
</dbReference>
<dbReference type="InterPro" id="IPR029063">
    <property type="entry name" value="SAM-dependent_MTases_sf"/>
</dbReference>
<feature type="active site" evidence="1">
    <location>
        <position position="56"/>
    </location>
</feature>
<dbReference type="InterPro" id="IPR022641">
    <property type="entry name" value="CheR_N"/>
</dbReference>
<dbReference type="SUPFAM" id="SSF55874">
    <property type="entry name" value="ATPase domain of HSP90 chaperone/DNA topoisomerase II/histidine kinase"/>
    <property type="match status" value="1"/>
</dbReference>
<feature type="domain" description="Response regulatory" evidence="6">
    <location>
        <begin position="1102"/>
        <end position="1215"/>
    </location>
</feature>
<organism evidence="9 10">
    <name type="scientific">Eiseniibacteriota bacterium</name>
    <dbReference type="NCBI Taxonomy" id="2212470"/>
    <lineage>
        <taxon>Bacteria</taxon>
        <taxon>Candidatus Eiseniibacteriota</taxon>
    </lineage>
</organism>
<evidence type="ECO:0000313" key="10">
    <source>
        <dbReference type="Proteomes" id="UP000697710"/>
    </source>
</evidence>
<feature type="modified residue" description="4-aspartylphosphate" evidence="2">
    <location>
        <position position="1150"/>
    </location>
</feature>
<dbReference type="SUPFAM" id="SSF53335">
    <property type="entry name" value="S-adenosyl-L-methionine-dependent methyltransferases"/>
    <property type="match status" value="1"/>
</dbReference>
<feature type="domain" description="CheB-type methylesterase" evidence="7">
    <location>
        <begin position="17"/>
        <end position="198"/>
    </location>
</feature>
<dbReference type="EMBL" id="JAGQHR010000233">
    <property type="protein sequence ID" value="MCA9727772.1"/>
    <property type="molecule type" value="Genomic_DNA"/>
</dbReference>
<evidence type="ECO:0000259" key="8">
    <source>
        <dbReference type="PROSITE" id="PS50123"/>
    </source>
</evidence>
<dbReference type="SMART" id="SM00138">
    <property type="entry name" value="MeTrc"/>
    <property type="match status" value="1"/>
</dbReference>
<evidence type="ECO:0000256" key="4">
    <source>
        <dbReference type="SAM" id="MobiDB-lite"/>
    </source>
</evidence>
<dbReference type="InterPro" id="IPR003661">
    <property type="entry name" value="HisK_dim/P_dom"/>
</dbReference>
<protein>
    <submittedName>
        <fullName evidence="9">PAS domain-containing protein</fullName>
    </submittedName>
</protein>
<dbReference type="SUPFAM" id="SSF47384">
    <property type="entry name" value="Homodimeric domain of signal transducing histidine kinase"/>
    <property type="match status" value="1"/>
</dbReference>
<dbReference type="CDD" id="cd00156">
    <property type="entry name" value="REC"/>
    <property type="match status" value="1"/>
</dbReference>
<dbReference type="InterPro" id="IPR000780">
    <property type="entry name" value="CheR_MeTrfase"/>
</dbReference>
<dbReference type="Gene3D" id="3.40.50.150">
    <property type="entry name" value="Vaccinia Virus protein VP39"/>
    <property type="match status" value="1"/>
</dbReference>
<dbReference type="GO" id="GO:0000156">
    <property type="term" value="F:phosphorelay response regulator activity"/>
    <property type="evidence" value="ECO:0007669"/>
    <property type="project" value="InterPro"/>
</dbReference>
<gene>
    <name evidence="9" type="ORF">KC729_08825</name>
</gene>
<dbReference type="PROSITE" id="PS50123">
    <property type="entry name" value="CHER"/>
    <property type="match status" value="1"/>
</dbReference>
<evidence type="ECO:0000313" key="9">
    <source>
        <dbReference type="EMBL" id="MCA9727772.1"/>
    </source>
</evidence>
<feature type="domain" description="CheR-type methyltransferase" evidence="8">
    <location>
        <begin position="226"/>
        <end position="486"/>
    </location>
</feature>
<dbReference type="SMART" id="SM00448">
    <property type="entry name" value="REC"/>
    <property type="match status" value="1"/>
</dbReference>
<comment type="caution">
    <text evidence="9">The sequence shown here is derived from an EMBL/GenBank/DDBJ whole genome shotgun (WGS) entry which is preliminary data.</text>
</comment>
<dbReference type="InterPro" id="IPR001789">
    <property type="entry name" value="Sig_transdc_resp-reg_receiver"/>
</dbReference>
<dbReference type="PROSITE" id="PS50109">
    <property type="entry name" value="HIS_KIN"/>
    <property type="match status" value="1"/>
</dbReference>
<evidence type="ECO:0000259" key="7">
    <source>
        <dbReference type="PROSITE" id="PS50122"/>
    </source>
</evidence>
<sequence>MDDAKQSPRNEAAQAGTTTAPPLVCLGASAGGLEALETFFSSIPADTGAAFITIVHLSPDFKSLMPELLARRTNMPIASATDGTIPEPNTICVIPAGQNMVLSDGCLRLEAQDRTPGHPLHLPIDIFLRSLAEGAPHRSIAIILSGTGSDGSRGAKALKDAGGIVLVQDPDAARFDGMPKSALETGAVDAHAPIPKLARMVADLARGSFGESGRTVPEIQEEPRPDISGIVEVMRSYVGMDLSYLRESTFQRRIRRRMTLLGVTSIDTYVSRLAGDAAEARALRQDTFIGVTGFFRDPEAFERLQERLEAELLRREDNTPLRIWVAACASGEEVYSIAILVLETLEKVGQIRAVKIFATDIDDESLAKASKASYPAANIVDIGAARVARYFDHQGDSVTVKPEIRELVIFAQHNLVTDPPFTKVDLVSCRNFLIYLEADAQESVLASLHFALRTNGLLLLGPAEALGRISGEFEVLDSKFKLFRKTREAVLPSMRRRVGMRDPVRALERPTPRGADRSREFSLLQVVDAITEKEGRSAIVAALDGEVLETLADPLEVFRVPKGKPINDVVRIVIDALSPAVTTGLQRLRRGDSEANYTVDLGGAEPRRGHVSMCKLPSVGPVPERVLIVVEAISVRRSSKYVEQATLDEEATHRMGELQLELQQTRESLQATIEELQSSNEEQQSTNEELVASNEELQSTNEELQSVNEELFTVNIEYQSKIAELAVLAADLDNLLRSIDIGTLFLDAELRIRRFTPAMEQVIKLLEHDIGRPISQFAHNLGSDFLPDIQSVIQSGNLREREIRGARGNWLLLRILPYLTPAATRPSGVVITLVDVTPIRNAREMARLANDQLSHANHELSRQREELEDLFSIVAHDLKRPVGSLNGLLHLLQGSGGGLPESAGPPTGELLARAEAECQRMERMLSDLGHVSGITRRSVPREEVELQSWLDEIVSQFQEEAAKKEIRLNWTCDNASVRIARAAIEESLLNLIENALRYGTTSERPRVDVSCQVNQDVLEISVRDNGQGIAIENHQKIFEPFRRLQPELCNGSGIGLVAARRLITKLGGTVALDSELGQGAKFTIRVPLLDRLRADARQRELQVLLVEDDALDAKSIVRALGESVQVTRVKEIAEADERLSNQYFDVVLLDLSLPDGHGFELVQKMRTDLGLEVPVVVITGHGEGVVPSAMSASISGYVPKSDLTRDTLHSSIASAIHRG</sequence>
<keyword evidence="1" id="KW-0378">Hydrolase</keyword>
<dbReference type="InterPro" id="IPR003594">
    <property type="entry name" value="HATPase_dom"/>
</dbReference>
<dbReference type="PROSITE" id="PS50122">
    <property type="entry name" value="CHEB"/>
    <property type="match status" value="1"/>
</dbReference>
<feature type="active site" evidence="1">
    <location>
        <position position="150"/>
    </location>
</feature>
<dbReference type="Pfam" id="PF03705">
    <property type="entry name" value="CheR_N"/>
    <property type="match status" value="1"/>
</dbReference>
<evidence type="ECO:0000256" key="1">
    <source>
        <dbReference type="PROSITE-ProRule" id="PRU00050"/>
    </source>
</evidence>
<dbReference type="InterPro" id="IPR036890">
    <property type="entry name" value="HATPase_C_sf"/>
</dbReference>
<evidence type="ECO:0000256" key="3">
    <source>
        <dbReference type="SAM" id="Coils"/>
    </source>
</evidence>
<dbReference type="Pfam" id="PF00512">
    <property type="entry name" value="HisKA"/>
    <property type="match status" value="1"/>
</dbReference>
<dbReference type="Pfam" id="PF13596">
    <property type="entry name" value="PAS_10"/>
    <property type="match status" value="1"/>
</dbReference>
<feature type="compositionally biased region" description="Low complexity" evidence="4">
    <location>
        <begin position="675"/>
        <end position="690"/>
    </location>
</feature>
<dbReference type="Gene3D" id="3.40.50.180">
    <property type="entry name" value="Methylesterase CheB, C-terminal domain"/>
    <property type="match status" value="1"/>
</dbReference>
<dbReference type="InterPro" id="IPR035909">
    <property type="entry name" value="CheB_C"/>
</dbReference>
<dbReference type="SMART" id="SM00388">
    <property type="entry name" value="HisKA"/>
    <property type="match status" value="1"/>
</dbReference>
<dbReference type="InterPro" id="IPR000673">
    <property type="entry name" value="Sig_transdc_resp-reg_Me-estase"/>
</dbReference>
<dbReference type="GO" id="GO:0005737">
    <property type="term" value="C:cytoplasm"/>
    <property type="evidence" value="ECO:0007669"/>
    <property type="project" value="InterPro"/>
</dbReference>
<feature type="coiled-coil region" evidence="3">
    <location>
        <begin position="839"/>
        <end position="870"/>
    </location>
</feature>
<keyword evidence="1" id="KW-0145">Chemotaxis</keyword>
<dbReference type="GO" id="GO:0006935">
    <property type="term" value="P:chemotaxis"/>
    <property type="evidence" value="ECO:0007669"/>
    <property type="project" value="UniProtKB-UniRule"/>
</dbReference>
<dbReference type="CDD" id="cd00075">
    <property type="entry name" value="HATPase"/>
    <property type="match status" value="1"/>
</dbReference>
<dbReference type="SUPFAM" id="SSF55785">
    <property type="entry name" value="PYP-like sensor domain (PAS domain)"/>
    <property type="match status" value="1"/>
</dbReference>
<keyword evidence="3" id="KW-0175">Coiled coil</keyword>
<feature type="domain" description="Histidine kinase" evidence="5">
    <location>
        <begin position="873"/>
        <end position="1090"/>
    </location>
</feature>
<dbReference type="AlphaFoldDB" id="A0A956LZB5"/>
<dbReference type="InterPro" id="IPR022642">
    <property type="entry name" value="CheR_C"/>
</dbReference>
<dbReference type="PANTHER" id="PTHR24422">
    <property type="entry name" value="CHEMOTAXIS PROTEIN METHYLTRANSFERASE"/>
    <property type="match status" value="1"/>
</dbReference>
<dbReference type="PRINTS" id="PR00996">
    <property type="entry name" value="CHERMTFRASE"/>
</dbReference>
<dbReference type="GO" id="GO:0008984">
    <property type="term" value="F:protein-glutamate methylesterase activity"/>
    <property type="evidence" value="ECO:0007669"/>
    <property type="project" value="InterPro"/>
</dbReference>
<accession>A0A956LZB5</accession>
<dbReference type="SUPFAM" id="SSF52738">
    <property type="entry name" value="Methylesterase CheB, C-terminal domain"/>
    <property type="match status" value="1"/>
</dbReference>
<dbReference type="GO" id="GO:0008757">
    <property type="term" value="F:S-adenosylmethionine-dependent methyltransferase activity"/>
    <property type="evidence" value="ECO:0007669"/>
    <property type="project" value="InterPro"/>
</dbReference>
<evidence type="ECO:0000256" key="2">
    <source>
        <dbReference type="PROSITE-ProRule" id="PRU00169"/>
    </source>
</evidence>
<dbReference type="Gene3D" id="3.30.450.20">
    <property type="entry name" value="PAS domain"/>
    <property type="match status" value="1"/>
</dbReference>
<dbReference type="Pfam" id="PF02518">
    <property type="entry name" value="HATPase_c"/>
    <property type="match status" value="1"/>
</dbReference>
<name>A0A956LZB5_UNCEI</name>
<dbReference type="InterPro" id="IPR011006">
    <property type="entry name" value="CheY-like_superfamily"/>
</dbReference>
<keyword evidence="2" id="KW-0597">Phosphoprotein</keyword>
<dbReference type="CDD" id="cd16434">
    <property type="entry name" value="CheB-CheR_fusion"/>
    <property type="match status" value="1"/>
</dbReference>
<dbReference type="Pfam" id="PF00072">
    <property type="entry name" value="Response_reg"/>
    <property type="match status" value="1"/>
</dbReference>
<dbReference type="SMART" id="SM00387">
    <property type="entry name" value="HATPase_c"/>
    <property type="match status" value="1"/>
</dbReference>
<dbReference type="Gene3D" id="3.30.565.10">
    <property type="entry name" value="Histidine kinase-like ATPase, C-terminal domain"/>
    <property type="match status" value="1"/>
</dbReference>